<dbReference type="PANTHER" id="PTHR42718">
    <property type="entry name" value="MAJOR FACILITATOR SUPERFAMILY MULTIDRUG TRANSPORTER MFSC"/>
    <property type="match status" value="1"/>
</dbReference>
<comment type="subcellular location">
    <subcellularLocation>
        <location evidence="1">Cell membrane</location>
        <topology evidence="1">Multi-pass membrane protein</topology>
    </subcellularLocation>
</comment>
<dbReference type="PROSITE" id="PS50850">
    <property type="entry name" value="MFS"/>
    <property type="match status" value="1"/>
</dbReference>
<feature type="compositionally biased region" description="Basic and acidic residues" evidence="7">
    <location>
        <begin position="1"/>
        <end position="10"/>
    </location>
</feature>
<feature type="domain" description="Major facilitator superfamily (MFS) profile" evidence="9">
    <location>
        <begin position="40"/>
        <end position="499"/>
    </location>
</feature>
<dbReference type="InterPro" id="IPR020846">
    <property type="entry name" value="MFS_dom"/>
</dbReference>
<comment type="caution">
    <text evidence="10">The sequence shown here is derived from an EMBL/GenBank/DDBJ whole genome shotgun (WGS) entry which is preliminary data.</text>
</comment>
<keyword evidence="5 8" id="KW-1133">Transmembrane helix</keyword>
<feature type="transmembrane region" description="Helical" evidence="8">
    <location>
        <begin position="293"/>
        <end position="317"/>
    </location>
</feature>
<dbReference type="CDD" id="cd17321">
    <property type="entry name" value="MFS_MMR_MDR_like"/>
    <property type="match status" value="1"/>
</dbReference>
<organism evidence="10 11">
    <name type="scientific">Mycolicibacterium agri</name>
    <name type="common">Mycobacterium agri</name>
    <dbReference type="NCBI Taxonomy" id="36811"/>
    <lineage>
        <taxon>Bacteria</taxon>
        <taxon>Bacillati</taxon>
        <taxon>Actinomycetota</taxon>
        <taxon>Actinomycetes</taxon>
        <taxon>Mycobacteriales</taxon>
        <taxon>Mycobacteriaceae</taxon>
        <taxon>Mycolicibacterium</taxon>
    </lineage>
</organism>
<evidence type="ECO:0000256" key="5">
    <source>
        <dbReference type="ARBA" id="ARBA00022989"/>
    </source>
</evidence>
<feature type="transmembrane region" description="Helical" evidence="8">
    <location>
        <begin position="107"/>
        <end position="125"/>
    </location>
</feature>
<sequence length="513" mass="53265">MESMTERADQATETPVEPAPPHHTKKPSLKRRPPRWFVAAVTAIGSIQLLTMMDGTIAIIALPKIQDDLGLNDSGRYWVITAYILAFGGLMLLGGRVGDTFGRKRSFMLGVALFTLASALCGFAWNGGALVSARLMQGVAAAVIAPTSVALVATTFPKGPWRNAAVAVFSAMTGIGSVLGLVLGGALTEMSWRLAFLVNVPLGVLAFCLAGAALRETQKERMKLDVTGAVLATLVCTATVFGLSRGPEDGWLAPIPVGSGVIGLSALIAFILVERTAANPIVPFNLFRDRNRLALFAALFLGGGVMFTLMVLVALYVQSVMGYSAMRASVAFLPFAVAVAIGAAASARLVRFFSPRVVLIGGGSLMLCAMLYGSTLTRGASYFPNLVLPLVVAALGIGVVNVPLRLSLIASVGLDRIGPTSAIALMLQSLGGPMVLAVVQVAITSRTLAMGGTTGPVKSMNEAQLNALDHGITYGLLWLAGAVILVGGVVLFINYTAQQVAHASQAKAASDAG</sequence>
<dbReference type="Proteomes" id="UP000220914">
    <property type="component" value="Unassembled WGS sequence"/>
</dbReference>
<gene>
    <name evidence="10" type="ORF">CQY20_21190</name>
</gene>
<dbReference type="InterPro" id="IPR036259">
    <property type="entry name" value="MFS_trans_sf"/>
</dbReference>
<evidence type="ECO:0000256" key="1">
    <source>
        <dbReference type="ARBA" id="ARBA00004651"/>
    </source>
</evidence>
<feature type="transmembrane region" description="Helical" evidence="8">
    <location>
        <begin position="165"/>
        <end position="188"/>
    </location>
</feature>
<dbReference type="Pfam" id="PF07690">
    <property type="entry name" value="MFS_1"/>
    <property type="match status" value="1"/>
</dbReference>
<proteinExistence type="predicted"/>
<feature type="transmembrane region" description="Helical" evidence="8">
    <location>
        <begin position="476"/>
        <end position="497"/>
    </location>
</feature>
<dbReference type="InterPro" id="IPR011701">
    <property type="entry name" value="MFS"/>
</dbReference>
<keyword evidence="3" id="KW-1003">Cell membrane</keyword>
<evidence type="ECO:0000256" key="4">
    <source>
        <dbReference type="ARBA" id="ARBA00022692"/>
    </source>
</evidence>
<reference evidence="10 11" key="1">
    <citation type="submission" date="2017-10" db="EMBL/GenBank/DDBJ databases">
        <title>The new phylogeny of genus Mycobacterium.</title>
        <authorList>
            <person name="Tortoli E."/>
            <person name="Trovato A."/>
            <person name="Cirillo D.M."/>
        </authorList>
    </citation>
    <scope>NUCLEOTIDE SEQUENCE [LARGE SCALE GENOMIC DNA]</scope>
    <source>
        <strain evidence="10 11">CCUG37673</strain>
    </source>
</reference>
<dbReference type="OrthoDB" id="4080117at2"/>
<feature type="transmembrane region" description="Helical" evidence="8">
    <location>
        <begin position="226"/>
        <end position="245"/>
    </location>
</feature>
<evidence type="ECO:0000256" key="3">
    <source>
        <dbReference type="ARBA" id="ARBA00022475"/>
    </source>
</evidence>
<dbReference type="EMBL" id="PDCP01000042">
    <property type="protein sequence ID" value="PEG35643.1"/>
    <property type="molecule type" value="Genomic_DNA"/>
</dbReference>
<keyword evidence="2" id="KW-0813">Transport</keyword>
<feature type="transmembrane region" description="Helical" evidence="8">
    <location>
        <begin position="131"/>
        <end position="153"/>
    </location>
</feature>
<evidence type="ECO:0000256" key="8">
    <source>
        <dbReference type="SAM" id="Phobius"/>
    </source>
</evidence>
<dbReference type="GO" id="GO:0022857">
    <property type="term" value="F:transmembrane transporter activity"/>
    <property type="evidence" value="ECO:0007669"/>
    <property type="project" value="InterPro"/>
</dbReference>
<protein>
    <submittedName>
        <fullName evidence="10">MFS transporter</fullName>
    </submittedName>
</protein>
<feature type="transmembrane region" description="Helical" evidence="8">
    <location>
        <begin position="386"/>
        <end position="410"/>
    </location>
</feature>
<feature type="transmembrane region" description="Helical" evidence="8">
    <location>
        <begin position="329"/>
        <end position="350"/>
    </location>
</feature>
<dbReference type="GO" id="GO:0005886">
    <property type="term" value="C:plasma membrane"/>
    <property type="evidence" value="ECO:0007669"/>
    <property type="project" value="UniProtKB-SubCell"/>
</dbReference>
<name>A0A2A7MVV2_MYCAG</name>
<feature type="transmembrane region" description="Helical" evidence="8">
    <location>
        <begin position="36"/>
        <end position="63"/>
    </location>
</feature>
<dbReference type="AlphaFoldDB" id="A0A2A7MVV2"/>
<dbReference type="Gene3D" id="1.20.1720.10">
    <property type="entry name" value="Multidrug resistance protein D"/>
    <property type="match status" value="1"/>
</dbReference>
<keyword evidence="4 8" id="KW-0812">Transmembrane</keyword>
<accession>A0A2A7MVV2</accession>
<dbReference type="SUPFAM" id="SSF103473">
    <property type="entry name" value="MFS general substrate transporter"/>
    <property type="match status" value="1"/>
</dbReference>
<feature type="compositionally biased region" description="Basic residues" evidence="7">
    <location>
        <begin position="22"/>
        <end position="31"/>
    </location>
</feature>
<evidence type="ECO:0000313" key="10">
    <source>
        <dbReference type="EMBL" id="PEG35643.1"/>
    </source>
</evidence>
<evidence type="ECO:0000313" key="11">
    <source>
        <dbReference type="Proteomes" id="UP000220914"/>
    </source>
</evidence>
<keyword evidence="11" id="KW-1185">Reference proteome</keyword>
<evidence type="ECO:0000259" key="9">
    <source>
        <dbReference type="PROSITE" id="PS50850"/>
    </source>
</evidence>
<evidence type="ECO:0000256" key="2">
    <source>
        <dbReference type="ARBA" id="ARBA00022448"/>
    </source>
</evidence>
<feature type="transmembrane region" description="Helical" evidence="8">
    <location>
        <begin position="357"/>
        <end position="374"/>
    </location>
</feature>
<keyword evidence="6 8" id="KW-0472">Membrane</keyword>
<feature type="transmembrane region" description="Helical" evidence="8">
    <location>
        <begin position="251"/>
        <end position="273"/>
    </location>
</feature>
<evidence type="ECO:0000256" key="7">
    <source>
        <dbReference type="SAM" id="MobiDB-lite"/>
    </source>
</evidence>
<evidence type="ECO:0000256" key="6">
    <source>
        <dbReference type="ARBA" id="ARBA00023136"/>
    </source>
</evidence>
<feature type="transmembrane region" description="Helical" evidence="8">
    <location>
        <begin position="422"/>
        <end position="443"/>
    </location>
</feature>
<dbReference type="PANTHER" id="PTHR42718:SF46">
    <property type="entry name" value="BLR6921 PROTEIN"/>
    <property type="match status" value="1"/>
</dbReference>
<feature type="transmembrane region" description="Helical" evidence="8">
    <location>
        <begin position="75"/>
        <end position="95"/>
    </location>
</feature>
<feature type="transmembrane region" description="Helical" evidence="8">
    <location>
        <begin position="194"/>
        <end position="214"/>
    </location>
</feature>
<dbReference type="Gene3D" id="1.20.1250.20">
    <property type="entry name" value="MFS general substrate transporter like domains"/>
    <property type="match status" value="1"/>
</dbReference>
<feature type="region of interest" description="Disordered" evidence="7">
    <location>
        <begin position="1"/>
        <end position="31"/>
    </location>
</feature>
<dbReference type="RefSeq" id="WP_097942052.1">
    <property type="nucleotide sequence ID" value="NZ_BLKS01000001.1"/>
</dbReference>